<dbReference type="PANTHER" id="PTHR33442:SF1">
    <property type="entry name" value="TRANS-3-HYDROXY-L-PROLINE DEHYDRATASE"/>
    <property type="match status" value="1"/>
</dbReference>
<comment type="similarity">
    <text evidence="1">Belongs to the proline racemase family.</text>
</comment>
<sequence>MDTIDVIDSHTGGEPTRVVIAGFPDLGGGTLADQRRQFRDRYDRWRSAIACEPRGSSTVVGALLLPPQHEGSCAGAIYFNNVGYLGMCGHGTIGVIRTLAHLGRIAPGKHRLDTPVGTVGTELFEDGRVAVDNVESYRHAADVRIDVPGYGSVHGDIAWGGNWFFITKDTPLPLEIRRQRELTQYTEAIRGALEAAGITGADGGEIDHIEINAASPTPGMDGRNFVLCPGLAYDRSPCGTGTSAKLACLAADGKLAPGETWRQESILGSGSVFEGSYTPGARGVLPRITGTAHVIAQSTLLIDEADPFTWGSGAE</sequence>
<name>A0ABW0SUH3_9GAMM</name>
<comment type="caution">
    <text evidence="2">The sequence shown here is derived from an EMBL/GenBank/DDBJ whole genome shotgun (WGS) entry which is preliminary data.</text>
</comment>
<keyword evidence="3" id="KW-1185">Reference proteome</keyword>
<evidence type="ECO:0000256" key="1">
    <source>
        <dbReference type="ARBA" id="ARBA00007529"/>
    </source>
</evidence>
<protein>
    <submittedName>
        <fullName evidence="2">Proline racemase family protein</fullName>
    </submittedName>
</protein>
<dbReference type="PANTHER" id="PTHR33442">
    <property type="entry name" value="TRANS-3-HYDROXY-L-PROLINE DEHYDRATASE"/>
    <property type="match status" value="1"/>
</dbReference>
<dbReference type="EMBL" id="JBHSNG010000003">
    <property type="protein sequence ID" value="MFC5580492.1"/>
    <property type="molecule type" value="Genomic_DNA"/>
</dbReference>
<dbReference type="PIRSF" id="PIRSF029792">
    <property type="entry name" value="Pro_racemase"/>
    <property type="match status" value="1"/>
</dbReference>
<dbReference type="Pfam" id="PF05544">
    <property type="entry name" value="Pro_racemase"/>
    <property type="match status" value="1"/>
</dbReference>
<reference evidence="3" key="1">
    <citation type="journal article" date="2019" name="Int. J. Syst. Evol. Microbiol.">
        <title>The Global Catalogue of Microorganisms (GCM) 10K type strain sequencing project: providing services to taxonomists for standard genome sequencing and annotation.</title>
        <authorList>
            <consortium name="The Broad Institute Genomics Platform"/>
            <consortium name="The Broad Institute Genome Sequencing Center for Infectious Disease"/>
            <person name="Wu L."/>
            <person name="Ma J."/>
        </authorList>
    </citation>
    <scope>NUCLEOTIDE SEQUENCE [LARGE SCALE GENOMIC DNA]</scope>
    <source>
        <strain evidence="3">CGMCC 1.13587</strain>
    </source>
</reference>
<dbReference type="SUPFAM" id="SSF54506">
    <property type="entry name" value="Diaminopimelate epimerase-like"/>
    <property type="match status" value="1"/>
</dbReference>
<gene>
    <name evidence="2" type="ORF">ACFPPB_05130</name>
</gene>
<dbReference type="InterPro" id="IPR008794">
    <property type="entry name" value="Pro_racemase_fam"/>
</dbReference>
<dbReference type="RefSeq" id="WP_377325014.1">
    <property type="nucleotide sequence ID" value="NZ_JBHSNG010000003.1"/>
</dbReference>
<evidence type="ECO:0000313" key="3">
    <source>
        <dbReference type="Proteomes" id="UP001596111"/>
    </source>
</evidence>
<dbReference type="Gene3D" id="3.10.310.10">
    <property type="entry name" value="Diaminopimelate Epimerase, Chain A, domain 1"/>
    <property type="match status" value="2"/>
</dbReference>
<dbReference type="SFLD" id="SFLDS00028">
    <property type="entry name" value="Proline_Racemase"/>
    <property type="match status" value="1"/>
</dbReference>
<organism evidence="2 3">
    <name type="scientific">Rhodanobacter terrae</name>
    <dbReference type="NCBI Taxonomy" id="418647"/>
    <lineage>
        <taxon>Bacteria</taxon>
        <taxon>Pseudomonadati</taxon>
        <taxon>Pseudomonadota</taxon>
        <taxon>Gammaproteobacteria</taxon>
        <taxon>Lysobacterales</taxon>
        <taxon>Rhodanobacteraceae</taxon>
        <taxon>Rhodanobacter</taxon>
    </lineage>
</organism>
<proteinExistence type="inferred from homology"/>
<accession>A0ABW0SUH3</accession>
<dbReference type="Proteomes" id="UP001596111">
    <property type="component" value="Unassembled WGS sequence"/>
</dbReference>
<evidence type="ECO:0000313" key="2">
    <source>
        <dbReference type="EMBL" id="MFC5580492.1"/>
    </source>
</evidence>